<feature type="domain" description="DHHA1" evidence="7">
    <location>
        <begin position="354"/>
        <end position="447"/>
    </location>
</feature>
<evidence type="ECO:0000256" key="3">
    <source>
        <dbReference type="ARBA" id="ARBA00022722"/>
    </source>
</evidence>
<evidence type="ECO:0000256" key="5">
    <source>
        <dbReference type="ARBA" id="ARBA00022839"/>
    </source>
</evidence>
<keyword evidence="4" id="KW-0378">Hydrolase</keyword>
<dbReference type="Pfam" id="PF01368">
    <property type="entry name" value="DHH"/>
    <property type="match status" value="1"/>
</dbReference>
<dbReference type="Pfam" id="PF17768">
    <property type="entry name" value="RecJ_OB"/>
    <property type="match status" value="1"/>
</dbReference>
<dbReference type="InterPro" id="IPR038763">
    <property type="entry name" value="DHH_sf"/>
</dbReference>
<evidence type="ECO:0000256" key="2">
    <source>
        <dbReference type="ARBA" id="ARBA00019841"/>
    </source>
</evidence>
<evidence type="ECO:0000259" key="6">
    <source>
        <dbReference type="Pfam" id="PF01368"/>
    </source>
</evidence>
<dbReference type="GO" id="GO:0008409">
    <property type="term" value="F:5'-3' exonuclease activity"/>
    <property type="evidence" value="ECO:0007669"/>
    <property type="project" value="InterPro"/>
</dbReference>
<dbReference type="FunFam" id="3.90.1640.30:FF:000001">
    <property type="entry name" value="Single-stranded-DNA-specific exonuclease RecJ"/>
    <property type="match status" value="1"/>
</dbReference>
<dbReference type="Pfam" id="PF02272">
    <property type="entry name" value="DHHA1"/>
    <property type="match status" value="1"/>
</dbReference>
<evidence type="ECO:0000259" key="8">
    <source>
        <dbReference type="Pfam" id="PF17768"/>
    </source>
</evidence>
<gene>
    <name evidence="9" type="primary">recJ</name>
    <name evidence="9" type="ORF">I6N98_05220</name>
</gene>
<comment type="similarity">
    <text evidence="1">Belongs to the RecJ family.</text>
</comment>
<dbReference type="KEGG" id="snan:I6N98_05220"/>
<accession>A0A7T4R2J5</accession>
<protein>
    <recommendedName>
        <fullName evidence="2">Single-stranded-DNA-specific exonuclease RecJ</fullName>
    </recommendedName>
</protein>
<keyword evidence="5 9" id="KW-0269">Exonuclease</keyword>
<dbReference type="InterPro" id="IPR004610">
    <property type="entry name" value="RecJ"/>
</dbReference>
<evidence type="ECO:0000313" key="9">
    <source>
        <dbReference type="EMBL" id="QQD19255.1"/>
    </source>
</evidence>
<name>A0A7T4R2J5_9GAMM</name>
<dbReference type="NCBIfam" id="TIGR00644">
    <property type="entry name" value="recJ"/>
    <property type="match status" value="1"/>
</dbReference>
<evidence type="ECO:0000256" key="1">
    <source>
        <dbReference type="ARBA" id="ARBA00005915"/>
    </source>
</evidence>
<dbReference type="GO" id="GO:0006310">
    <property type="term" value="P:DNA recombination"/>
    <property type="evidence" value="ECO:0007669"/>
    <property type="project" value="InterPro"/>
</dbReference>
<dbReference type="Proteomes" id="UP000596063">
    <property type="component" value="Chromosome"/>
</dbReference>
<dbReference type="GO" id="GO:0003676">
    <property type="term" value="F:nucleic acid binding"/>
    <property type="evidence" value="ECO:0007669"/>
    <property type="project" value="InterPro"/>
</dbReference>
<dbReference type="AlphaFoldDB" id="A0A7T4R2J5"/>
<dbReference type="Gene3D" id="3.90.1640.30">
    <property type="match status" value="1"/>
</dbReference>
<dbReference type="InterPro" id="IPR041122">
    <property type="entry name" value="RecJ_OB"/>
</dbReference>
<reference evidence="9 10" key="1">
    <citation type="submission" date="2020-12" db="EMBL/GenBank/DDBJ databases">
        <authorList>
            <person name="Shan Y."/>
        </authorList>
    </citation>
    <scope>NUCLEOTIDE SEQUENCE [LARGE SCALE GENOMIC DNA]</scope>
    <source>
        <strain evidence="10">csc3.9</strain>
    </source>
</reference>
<dbReference type="InterPro" id="IPR051673">
    <property type="entry name" value="SSDNA_exonuclease_RecJ"/>
</dbReference>
<dbReference type="Gene3D" id="3.10.310.30">
    <property type="match status" value="1"/>
</dbReference>
<dbReference type="InterPro" id="IPR001667">
    <property type="entry name" value="DDH_dom"/>
</dbReference>
<keyword evidence="3" id="KW-0540">Nuclease</keyword>
<organism evidence="9 10">
    <name type="scientific">Spongiibacter nanhainus</name>
    <dbReference type="NCBI Taxonomy" id="2794344"/>
    <lineage>
        <taxon>Bacteria</taxon>
        <taxon>Pseudomonadati</taxon>
        <taxon>Pseudomonadota</taxon>
        <taxon>Gammaproteobacteria</taxon>
        <taxon>Cellvibrionales</taxon>
        <taxon>Spongiibacteraceae</taxon>
        <taxon>Spongiibacter</taxon>
    </lineage>
</organism>
<dbReference type="InterPro" id="IPR003156">
    <property type="entry name" value="DHHA1_dom"/>
</dbReference>
<dbReference type="PANTHER" id="PTHR30255">
    <property type="entry name" value="SINGLE-STRANDED-DNA-SPECIFIC EXONUCLEASE RECJ"/>
    <property type="match status" value="1"/>
</dbReference>
<dbReference type="PANTHER" id="PTHR30255:SF2">
    <property type="entry name" value="SINGLE-STRANDED-DNA-SPECIFIC EXONUCLEASE RECJ"/>
    <property type="match status" value="1"/>
</dbReference>
<evidence type="ECO:0000256" key="4">
    <source>
        <dbReference type="ARBA" id="ARBA00022801"/>
    </source>
</evidence>
<dbReference type="RefSeq" id="WP_198570740.1">
    <property type="nucleotide sequence ID" value="NZ_CP066167.1"/>
</dbReference>
<proteinExistence type="inferred from homology"/>
<feature type="domain" description="DDH" evidence="6">
    <location>
        <begin position="71"/>
        <end position="226"/>
    </location>
</feature>
<dbReference type="EMBL" id="CP066167">
    <property type="protein sequence ID" value="QQD19255.1"/>
    <property type="molecule type" value="Genomic_DNA"/>
</dbReference>
<feature type="domain" description="RecJ OB" evidence="8">
    <location>
        <begin position="461"/>
        <end position="570"/>
    </location>
</feature>
<evidence type="ECO:0000313" key="10">
    <source>
        <dbReference type="Proteomes" id="UP000596063"/>
    </source>
</evidence>
<evidence type="ECO:0000259" key="7">
    <source>
        <dbReference type="Pfam" id="PF02272"/>
    </source>
</evidence>
<dbReference type="GO" id="GO:0006281">
    <property type="term" value="P:DNA repair"/>
    <property type="evidence" value="ECO:0007669"/>
    <property type="project" value="InterPro"/>
</dbReference>
<sequence>MSGFPRVAYRDVPASTDLDAGSPLLAQLYAARGIADSQALKLGLDALPKPTMLGLDQAVARLEQAIANHQHILIVGDFDCDGATSTALAMLGLRALGASNVDFLVPNRFEFGYGLSPEIVEVAAQRQPDLIVTVDNGISSIEGVAAAARHGIPVVVTDHHLPGDALPEAAAIVNPNQPGCPFPDKSLAGVGVMFYLLLALRAQMRQQGVDSLPNLGELLDLVALGTVADVVPLSHANRILVEQGLRRIRAGRCRPGISALLRVSGRDPQRLVASDLGFALGPRLNAAGRLDDMTVGIRCLLEDDPDRALNLAAELDGLNRERRAIEQSMQEDALKALAHLQLDQADIPAGLCLFDETWHQGVVGILASRIKERFHRPVIAFAEEDDRHVKGSARSIPGLHMRDTLDLIAKRHPDLLRKFGGHAMAAGLSLATEDYPRFSEVFAATVAELLSEDQLEAVVHCDGTLQASQFALETAEQLRRAGPWGQGFPEPVFHGEFRLLSQRLVGERHLKMQLQPMFSGAPEGEAVDAIAFNIDLEQWPAPEVETVELVYKLDSNLWRDRLSLQLLVEHIRPAG</sequence>
<keyword evidence="10" id="KW-1185">Reference proteome</keyword>
<dbReference type="SUPFAM" id="SSF64182">
    <property type="entry name" value="DHH phosphoesterases"/>
    <property type="match status" value="1"/>
</dbReference>